<dbReference type="Proteomes" id="UP000239709">
    <property type="component" value="Chromosome"/>
</dbReference>
<gene>
    <name evidence="1" type="ORF">C6570_00340</name>
</gene>
<reference evidence="1 2" key="1">
    <citation type="submission" date="2018-03" db="EMBL/GenBank/DDBJ databases">
        <title>Genome sequencing of Ottowia sp.</title>
        <authorList>
            <person name="Kim S.-J."/>
            <person name="Heo J."/>
            <person name="Kwon S.-W."/>
        </authorList>
    </citation>
    <scope>NUCLEOTIDE SEQUENCE [LARGE SCALE GENOMIC DNA]</scope>
    <source>
        <strain evidence="1 2">KADR8-3</strain>
    </source>
</reference>
<keyword evidence="2" id="KW-1185">Reference proteome</keyword>
<proteinExistence type="predicted"/>
<dbReference type="EMBL" id="CP027666">
    <property type="protein sequence ID" value="AVO32880.1"/>
    <property type="molecule type" value="Genomic_DNA"/>
</dbReference>
<accession>A0A2S0MAN6</accession>
<sequence length="309" mass="33056">MDQRQAVFLKESESPDKNMNALTRRTHLHLLLLPLAVAASLAACGGGDDDGGQVDPPVAPTNLADCFNPSMYTVGSSWTVTEEASGDTNLLFEGAIPGTFTNAPGGVVTTYVQEPPPEWGLPAGTVKLSEFAPDTLVSPDTWKLPNLSGTYVRVHDGSVDQLLTATWYQFSRNFPQLAYRGYAPGLAEPIALGSGQTYKGPPVLRYSTSVGLYFAPDNSRHVAPPSLDGSRDPVADGVTVQLTYVGRETITIPAGTFSTCHTKKLVEGLVTEEWKVAEGPYRGITVQTSLARGDKQALRVTTSVSANWK</sequence>
<dbReference type="AlphaFoldDB" id="A0A2S0MAN6"/>
<dbReference type="KEGG" id="otk:C6570_00340"/>
<name>A0A2S0MAN6_9BURK</name>
<protein>
    <submittedName>
        <fullName evidence="1">Uncharacterized protein</fullName>
    </submittedName>
</protein>
<evidence type="ECO:0000313" key="1">
    <source>
        <dbReference type="EMBL" id="AVO32880.1"/>
    </source>
</evidence>
<dbReference type="OrthoDB" id="8856593at2"/>
<evidence type="ECO:0000313" key="2">
    <source>
        <dbReference type="Proteomes" id="UP000239709"/>
    </source>
</evidence>
<organism evidence="1 2">
    <name type="scientific">Ottowia oryzae</name>
    <dbReference type="NCBI Taxonomy" id="2109914"/>
    <lineage>
        <taxon>Bacteria</taxon>
        <taxon>Pseudomonadati</taxon>
        <taxon>Pseudomonadota</taxon>
        <taxon>Betaproteobacteria</taxon>
        <taxon>Burkholderiales</taxon>
        <taxon>Comamonadaceae</taxon>
        <taxon>Ottowia</taxon>
    </lineage>
</organism>
<dbReference type="RefSeq" id="WP_106701016.1">
    <property type="nucleotide sequence ID" value="NZ_CP027666.1"/>
</dbReference>